<dbReference type="AlphaFoldDB" id="A0A443J032"/>
<dbReference type="SUPFAM" id="SSF51695">
    <property type="entry name" value="PLC-like phosphodiesterases"/>
    <property type="match status" value="1"/>
</dbReference>
<gene>
    <name evidence="2" type="ORF">D2T33_05115</name>
</gene>
<feature type="domain" description="GP-PDE" evidence="1">
    <location>
        <begin position="9"/>
        <end position="251"/>
    </location>
</feature>
<keyword evidence="3" id="KW-1185">Reference proteome</keyword>
<dbReference type="GO" id="GO:0008081">
    <property type="term" value="F:phosphoric diester hydrolase activity"/>
    <property type="evidence" value="ECO:0007669"/>
    <property type="project" value="InterPro"/>
</dbReference>
<reference evidence="2 3" key="1">
    <citation type="submission" date="2019-01" db="EMBL/GenBank/DDBJ databases">
        <title>Sinorhodobacter populi sp. nov. isolated from the symptomatic bark tissue of Populus euramericana canker.</title>
        <authorList>
            <person name="Xu G."/>
        </authorList>
    </citation>
    <scope>NUCLEOTIDE SEQUENCE [LARGE SCALE GENOMIC DNA]</scope>
    <source>
        <strain evidence="2 3">2D-5</strain>
    </source>
</reference>
<organism evidence="2 3">
    <name type="scientific">Paenirhodobacter populi</name>
    <dbReference type="NCBI Taxonomy" id="2306993"/>
    <lineage>
        <taxon>Bacteria</taxon>
        <taxon>Pseudomonadati</taxon>
        <taxon>Pseudomonadota</taxon>
        <taxon>Alphaproteobacteria</taxon>
        <taxon>Rhodobacterales</taxon>
        <taxon>Rhodobacter group</taxon>
        <taxon>Paenirhodobacter</taxon>
    </lineage>
</organism>
<dbReference type="RefSeq" id="WP_128269066.1">
    <property type="nucleotide sequence ID" value="NZ_SAUW01000004.1"/>
</dbReference>
<dbReference type="EMBL" id="SAUW01000004">
    <property type="protein sequence ID" value="RWR13779.1"/>
    <property type="molecule type" value="Genomic_DNA"/>
</dbReference>
<evidence type="ECO:0000259" key="1">
    <source>
        <dbReference type="PROSITE" id="PS51704"/>
    </source>
</evidence>
<dbReference type="InterPro" id="IPR030395">
    <property type="entry name" value="GP_PDE_dom"/>
</dbReference>
<dbReference type="Proteomes" id="UP000285710">
    <property type="component" value="Unassembled WGS sequence"/>
</dbReference>
<protein>
    <submittedName>
        <fullName evidence="2">Phosphodiesterase</fullName>
    </submittedName>
</protein>
<sequence length="251" mass="27325">MMLDPDFLRLPFAHRGYHDAERPENSLSAARAAIAAGYGIECDLQLSSDGVPMVFHDYDLRRLTGRAGRVQMQTADELAATRLSGSDDTIPTLTEFLAEVAGRVPLLVEIKDQDGGMGPTDGRLEAAAAQLLRDYKGPLAVMSFNPHAIEAFRRTAPGIAVGLTTSAYGPDWTLLPPATRDRLRAIPDYDRLGCDFISHEASDLNNPRVAELKAAGARILCWTIRSPEAEEKARSVAHNITFENYPAPIPA</sequence>
<dbReference type="PANTHER" id="PTHR46211:SF1">
    <property type="entry name" value="GLYCEROPHOSPHODIESTER PHOSPHODIESTERASE, CYTOPLASMIC"/>
    <property type="match status" value="1"/>
</dbReference>
<dbReference type="InterPro" id="IPR017946">
    <property type="entry name" value="PLC-like_Pdiesterase_TIM-brl"/>
</dbReference>
<evidence type="ECO:0000313" key="3">
    <source>
        <dbReference type="Proteomes" id="UP000285710"/>
    </source>
</evidence>
<dbReference type="Gene3D" id="3.20.20.190">
    <property type="entry name" value="Phosphatidylinositol (PI) phosphodiesterase"/>
    <property type="match status" value="1"/>
</dbReference>
<dbReference type="Pfam" id="PF03009">
    <property type="entry name" value="GDPD"/>
    <property type="match status" value="1"/>
</dbReference>
<evidence type="ECO:0000313" key="2">
    <source>
        <dbReference type="EMBL" id="RWR13779.1"/>
    </source>
</evidence>
<dbReference type="GO" id="GO:0006629">
    <property type="term" value="P:lipid metabolic process"/>
    <property type="evidence" value="ECO:0007669"/>
    <property type="project" value="InterPro"/>
</dbReference>
<reference evidence="2 3" key="2">
    <citation type="submission" date="2019-01" db="EMBL/GenBank/DDBJ databases">
        <authorList>
            <person name="Li Y."/>
        </authorList>
    </citation>
    <scope>NUCLEOTIDE SEQUENCE [LARGE SCALE GENOMIC DNA]</scope>
    <source>
        <strain evidence="2 3">2D-5</strain>
    </source>
</reference>
<proteinExistence type="predicted"/>
<dbReference type="PANTHER" id="PTHR46211">
    <property type="entry name" value="GLYCEROPHOSPHORYL DIESTER PHOSPHODIESTERASE"/>
    <property type="match status" value="1"/>
</dbReference>
<comment type="caution">
    <text evidence="2">The sequence shown here is derived from an EMBL/GenBank/DDBJ whole genome shotgun (WGS) entry which is preliminary data.</text>
</comment>
<name>A0A443J032_9RHOB</name>
<dbReference type="PROSITE" id="PS51704">
    <property type="entry name" value="GP_PDE"/>
    <property type="match status" value="1"/>
</dbReference>
<accession>A0A443J032</accession>